<comment type="cofactor">
    <cofactor evidence="2">
        <name>Mn(2+)</name>
        <dbReference type="ChEBI" id="CHEBI:29035"/>
    </cofactor>
</comment>
<dbReference type="EC" id="3.1.3.89" evidence="5"/>
<accession>A0A1G2T110</accession>
<dbReference type="Proteomes" id="UP000177746">
    <property type="component" value="Unassembled WGS sequence"/>
</dbReference>
<dbReference type="PANTHER" id="PTHR11845:SF13">
    <property type="entry name" value="5'-DEOXYNUCLEOTIDASE HDDC2"/>
    <property type="match status" value="1"/>
</dbReference>
<name>A0A1G2T110_9BACT</name>
<keyword evidence="7" id="KW-0378">Hydrolase</keyword>
<comment type="catalytic activity">
    <reaction evidence="1">
        <text>a 2'-deoxyribonucleoside 5'-phosphate + H2O = a 2'-deoxyribonucleoside + phosphate</text>
        <dbReference type="Rhea" id="RHEA:36167"/>
        <dbReference type="ChEBI" id="CHEBI:15377"/>
        <dbReference type="ChEBI" id="CHEBI:18274"/>
        <dbReference type="ChEBI" id="CHEBI:43474"/>
        <dbReference type="ChEBI" id="CHEBI:65317"/>
        <dbReference type="EC" id="3.1.3.89"/>
    </reaction>
</comment>
<comment type="caution">
    <text evidence="9">The sequence shown here is derived from an EMBL/GenBank/DDBJ whole genome shotgun (WGS) entry which is preliminary data.</text>
</comment>
<dbReference type="Pfam" id="PF13023">
    <property type="entry name" value="HD_3"/>
    <property type="match status" value="1"/>
</dbReference>
<dbReference type="GO" id="GO:0002953">
    <property type="term" value="F:5'-deoxynucleotidase activity"/>
    <property type="evidence" value="ECO:0007669"/>
    <property type="project" value="UniProtKB-EC"/>
</dbReference>
<comment type="subunit">
    <text evidence="4">Homodimer.</text>
</comment>
<evidence type="ECO:0000256" key="4">
    <source>
        <dbReference type="ARBA" id="ARBA00011738"/>
    </source>
</evidence>
<evidence type="ECO:0000256" key="7">
    <source>
        <dbReference type="ARBA" id="ARBA00022801"/>
    </source>
</evidence>
<dbReference type="PANTHER" id="PTHR11845">
    <property type="entry name" value="5'-DEOXYNUCLEOTIDASE HDDC2"/>
    <property type="match status" value="1"/>
</dbReference>
<evidence type="ECO:0000256" key="1">
    <source>
        <dbReference type="ARBA" id="ARBA00001638"/>
    </source>
</evidence>
<evidence type="ECO:0000256" key="5">
    <source>
        <dbReference type="ARBA" id="ARBA00012964"/>
    </source>
</evidence>
<evidence type="ECO:0000256" key="3">
    <source>
        <dbReference type="ARBA" id="ARBA00001941"/>
    </source>
</evidence>
<dbReference type="PROSITE" id="PS51831">
    <property type="entry name" value="HD"/>
    <property type="match status" value="1"/>
</dbReference>
<evidence type="ECO:0000313" key="9">
    <source>
        <dbReference type="EMBL" id="OHA90977.1"/>
    </source>
</evidence>
<dbReference type="EMBL" id="MHVI01000024">
    <property type="protein sequence ID" value="OHA90977.1"/>
    <property type="molecule type" value="Genomic_DNA"/>
</dbReference>
<dbReference type="GO" id="GO:0046872">
    <property type="term" value="F:metal ion binding"/>
    <property type="evidence" value="ECO:0007669"/>
    <property type="project" value="UniProtKB-KW"/>
</dbReference>
<gene>
    <name evidence="9" type="ORF">A2665_01580</name>
</gene>
<evidence type="ECO:0000256" key="6">
    <source>
        <dbReference type="ARBA" id="ARBA00022723"/>
    </source>
</evidence>
<dbReference type="SMART" id="SM00471">
    <property type="entry name" value="HDc"/>
    <property type="match status" value="1"/>
</dbReference>
<organism evidence="9 10">
    <name type="scientific">Candidatus Zambryskibacteria bacterium RIFCSPHIGHO2_01_FULL_46_30</name>
    <dbReference type="NCBI Taxonomy" id="1802739"/>
    <lineage>
        <taxon>Bacteria</taxon>
        <taxon>Candidatus Zambryskiibacteriota</taxon>
    </lineage>
</organism>
<evidence type="ECO:0000259" key="8">
    <source>
        <dbReference type="PROSITE" id="PS51831"/>
    </source>
</evidence>
<dbReference type="InterPro" id="IPR039356">
    <property type="entry name" value="YfbR/HDDC2"/>
</dbReference>
<reference evidence="9 10" key="1">
    <citation type="journal article" date="2016" name="Nat. Commun.">
        <title>Thousands of microbial genomes shed light on interconnected biogeochemical processes in an aquifer system.</title>
        <authorList>
            <person name="Anantharaman K."/>
            <person name="Brown C.T."/>
            <person name="Hug L.A."/>
            <person name="Sharon I."/>
            <person name="Castelle C.J."/>
            <person name="Probst A.J."/>
            <person name="Thomas B.C."/>
            <person name="Singh A."/>
            <person name="Wilkins M.J."/>
            <person name="Karaoz U."/>
            <person name="Brodie E.L."/>
            <person name="Williams K.H."/>
            <person name="Hubbard S.S."/>
            <person name="Banfield J.F."/>
        </authorList>
    </citation>
    <scope>NUCLEOTIDE SEQUENCE [LARGE SCALE GENOMIC DNA]</scope>
</reference>
<dbReference type="GO" id="GO:0005737">
    <property type="term" value="C:cytoplasm"/>
    <property type="evidence" value="ECO:0007669"/>
    <property type="project" value="TreeGrafter"/>
</dbReference>
<keyword evidence="6" id="KW-0479">Metal-binding</keyword>
<dbReference type="SUPFAM" id="SSF109604">
    <property type="entry name" value="HD-domain/PDEase-like"/>
    <property type="match status" value="1"/>
</dbReference>
<dbReference type="InterPro" id="IPR003607">
    <property type="entry name" value="HD/PDEase_dom"/>
</dbReference>
<sequence>MATRDIDFLFEIGSLRNVPRAWQQVLTGKVQNISEHIFRTAIIGWIIAAREGADVNKVLKMCLIHDVAESRTGDIAFMHRDYVTRHEELAETHIFQNTILEKEARVLLKEYNARKSLEAKIVKDADNLDIDLELKELARIGDSAAVGYQKNHRPVIRTKKLYTKSAKKMWDEIKKANINSWHLDLTSKWIKNSKGAK</sequence>
<protein>
    <recommendedName>
        <fullName evidence="5">5'-deoxynucleotidase</fullName>
        <ecNumber evidence="5">3.1.3.89</ecNumber>
    </recommendedName>
</protein>
<proteinExistence type="predicted"/>
<dbReference type="InterPro" id="IPR006674">
    <property type="entry name" value="HD_domain"/>
</dbReference>
<evidence type="ECO:0000256" key="2">
    <source>
        <dbReference type="ARBA" id="ARBA00001936"/>
    </source>
</evidence>
<feature type="domain" description="HD" evidence="8">
    <location>
        <begin position="33"/>
        <end position="131"/>
    </location>
</feature>
<dbReference type="Gene3D" id="1.10.3210.10">
    <property type="entry name" value="Hypothetical protein af1432"/>
    <property type="match status" value="1"/>
</dbReference>
<dbReference type="AlphaFoldDB" id="A0A1G2T110"/>
<comment type="cofactor">
    <cofactor evidence="3">
        <name>Co(2+)</name>
        <dbReference type="ChEBI" id="CHEBI:48828"/>
    </cofactor>
</comment>
<evidence type="ECO:0000313" key="10">
    <source>
        <dbReference type="Proteomes" id="UP000177746"/>
    </source>
</evidence>
<dbReference type="CDD" id="cd00077">
    <property type="entry name" value="HDc"/>
    <property type="match status" value="1"/>
</dbReference>